<name>A0A1M5QN31_9FLAO</name>
<dbReference type="AlphaFoldDB" id="A0A1M5QN31"/>
<dbReference type="Pfam" id="PF07992">
    <property type="entry name" value="Pyr_redox_2"/>
    <property type="match status" value="1"/>
</dbReference>
<dbReference type="Proteomes" id="UP000184384">
    <property type="component" value="Unassembled WGS sequence"/>
</dbReference>
<proteinExistence type="predicted"/>
<dbReference type="InterPro" id="IPR028348">
    <property type="entry name" value="FAD-binding_protein"/>
</dbReference>
<dbReference type="InterPro" id="IPR023753">
    <property type="entry name" value="FAD/NAD-binding_dom"/>
</dbReference>
<dbReference type="Pfam" id="PF21688">
    <property type="entry name" value="FAD-depend_C"/>
    <property type="match status" value="1"/>
</dbReference>
<gene>
    <name evidence="3" type="ORF">BC624_1139</name>
    <name evidence="4" type="ORF">SAMN05443373_10866</name>
</gene>
<accession>A0A1M5QN31</accession>
<evidence type="ECO:0000313" key="3">
    <source>
        <dbReference type="EMBL" id="PRZ20049.1"/>
    </source>
</evidence>
<dbReference type="PRINTS" id="PR00411">
    <property type="entry name" value="PNDRDTASEI"/>
</dbReference>
<sequence length="526" mass="57704">MPQELLLQVSPEIAANELLLKDYIGKQIKVSPKEIQHVSILKRSIDARQKTIKINLKVSVYSNNEPFQETKFQLPEYKNVATAQEVIVVGAGPAGLFAALQLIELGLKPVLIERGKDVRGRRRDLKAINVDHVVNEDSNYCFGEGGAGTYSDGKLYTRSKKRGDVTRILELFVAYGATPDILVDAHPHIGTNKLPQIIQDIREKIIECGGQVLFETRVTDILVKNNEVQGVVTQKGESILANKMILATGHSARDIFELLDRKKIFIEAKSFALGVRAEHPQSLIDSIQYSCDYRGELLPPAPYSIVKQVGGRGMYSFCMCPGGVIAPCATSPGEVVTNGWSPSKRDQATANSGIVIELKLEDFKPYAKFGALAGMEFQKSIEQKAWHLAGETQKVPAQRMLDFTKNKVSATIPKTSYVPGTTSVEMGQVFPGFLTQILREGFSEFGKSMKGYLTNEAILHAPESRTSSPVRIPRDPFTYEHLQIKGLYPCGEGAGYAGGIISAAIDGEKCALMIGESLNKKTSNTK</sequence>
<evidence type="ECO:0000259" key="1">
    <source>
        <dbReference type="Pfam" id="PF07992"/>
    </source>
</evidence>
<dbReference type="EMBL" id="PVUB01000013">
    <property type="protein sequence ID" value="PRZ20049.1"/>
    <property type="molecule type" value="Genomic_DNA"/>
</dbReference>
<dbReference type="RefSeq" id="WP_072944371.1">
    <property type="nucleotide sequence ID" value="NZ_FQWO01000008.1"/>
</dbReference>
<dbReference type="InterPro" id="IPR049516">
    <property type="entry name" value="FAD-depend_C"/>
</dbReference>
<dbReference type="GO" id="GO:0016491">
    <property type="term" value="F:oxidoreductase activity"/>
    <property type="evidence" value="ECO:0007669"/>
    <property type="project" value="InterPro"/>
</dbReference>
<evidence type="ECO:0000313" key="4">
    <source>
        <dbReference type="EMBL" id="SHH15495.1"/>
    </source>
</evidence>
<protein>
    <submittedName>
        <fullName evidence="4">Uncharacterized protein</fullName>
    </submittedName>
</protein>
<dbReference type="PRINTS" id="PR00368">
    <property type="entry name" value="FADPNR"/>
</dbReference>
<organism evidence="4 5">
    <name type="scientific">Flavobacterium granuli</name>
    <dbReference type="NCBI Taxonomy" id="280093"/>
    <lineage>
        <taxon>Bacteria</taxon>
        <taxon>Pseudomonadati</taxon>
        <taxon>Bacteroidota</taxon>
        <taxon>Flavobacteriia</taxon>
        <taxon>Flavobacteriales</taxon>
        <taxon>Flavobacteriaceae</taxon>
        <taxon>Flavobacterium</taxon>
    </lineage>
</organism>
<evidence type="ECO:0000313" key="5">
    <source>
        <dbReference type="Proteomes" id="UP000184384"/>
    </source>
</evidence>
<feature type="domain" description="FAD-dependent protein C-terminal" evidence="2">
    <location>
        <begin position="270"/>
        <end position="466"/>
    </location>
</feature>
<dbReference type="Gene3D" id="3.50.50.60">
    <property type="entry name" value="FAD/NAD(P)-binding domain"/>
    <property type="match status" value="2"/>
</dbReference>
<evidence type="ECO:0000313" key="6">
    <source>
        <dbReference type="Proteomes" id="UP000237771"/>
    </source>
</evidence>
<dbReference type="PIRSF" id="PIRSF038984">
    <property type="entry name" value="FAD_binding_protein"/>
    <property type="match status" value="1"/>
</dbReference>
<dbReference type="Proteomes" id="UP000237771">
    <property type="component" value="Unassembled WGS sequence"/>
</dbReference>
<dbReference type="Gene3D" id="3.30.70.2700">
    <property type="match status" value="1"/>
</dbReference>
<dbReference type="InterPro" id="IPR036188">
    <property type="entry name" value="FAD/NAD-bd_sf"/>
</dbReference>
<reference evidence="3 6" key="3">
    <citation type="submission" date="2018-03" db="EMBL/GenBank/DDBJ databases">
        <title>Genomic Encyclopedia of Archaeal and Bacterial Type Strains, Phase II (KMG-II): from individual species to whole genera.</title>
        <authorList>
            <person name="Goeker M."/>
        </authorList>
    </citation>
    <scope>NUCLEOTIDE SEQUENCE [LARGE SCALE GENOMIC DNA]</scope>
    <source>
        <strain evidence="3 6">DSM 17797</strain>
    </source>
</reference>
<dbReference type="SUPFAM" id="SSF51905">
    <property type="entry name" value="FAD/NAD(P)-binding domain"/>
    <property type="match status" value="1"/>
</dbReference>
<keyword evidence="6" id="KW-1185">Reference proteome</keyword>
<dbReference type="PANTHER" id="PTHR42842">
    <property type="entry name" value="FAD/NAD(P)-BINDING OXIDOREDUCTASE"/>
    <property type="match status" value="1"/>
</dbReference>
<dbReference type="OrthoDB" id="9772594at2"/>
<dbReference type="EMBL" id="FQWO01000008">
    <property type="protein sequence ID" value="SHH15495.1"/>
    <property type="molecule type" value="Genomic_DNA"/>
</dbReference>
<dbReference type="PANTHER" id="PTHR42842:SF3">
    <property type="entry name" value="FAD_NAD(P)-BINDING OXIDOREDUCTASE FAMILY PROTEIN"/>
    <property type="match status" value="1"/>
</dbReference>
<feature type="domain" description="FAD/NAD(P)-binding" evidence="1">
    <location>
        <begin position="85"/>
        <end position="254"/>
    </location>
</feature>
<reference evidence="5" key="2">
    <citation type="submission" date="2016-11" db="EMBL/GenBank/DDBJ databases">
        <authorList>
            <person name="Varghese N."/>
            <person name="Submissions S."/>
        </authorList>
    </citation>
    <scope>NUCLEOTIDE SEQUENCE [LARGE SCALE GENOMIC DNA]</scope>
    <source>
        <strain evidence="5">DSM 19729</strain>
    </source>
</reference>
<evidence type="ECO:0000259" key="2">
    <source>
        <dbReference type="Pfam" id="PF21688"/>
    </source>
</evidence>
<reference evidence="4" key="1">
    <citation type="submission" date="2016-11" db="EMBL/GenBank/DDBJ databases">
        <authorList>
            <person name="Jaros S."/>
            <person name="Januszkiewicz K."/>
            <person name="Wedrychowicz H."/>
        </authorList>
    </citation>
    <scope>NUCLEOTIDE SEQUENCE [LARGE SCALE GENOMIC DNA]</scope>
    <source>
        <strain evidence="4">DSM 19729</strain>
    </source>
</reference>